<evidence type="ECO:0000256" key="1">
    <source>
        <dbReference type="SAM" id="Phobius"/>
    </source>
</evidence>
<keyword evidence="1" id="KW-0812">Transmembrane</keyword>
<evidence type="ECO:0000313" key="2">
    <source>
        <dbReference type="EMBL" id="GAI33623.1"/>
    </source>
</evidence>
<name>X1MQN0_9ZZZZ</name>
<accession>X1MQN0</accession>
<sequence length="66" mass="7531">MLDVALYLNRWGFKLDSEYDWRFWAVVVAPKPSVVIIFFVTGIIEVAEYHGYGVTLLPVGVLDDLL</sequence>
<dbReference type="AlphaFoldDB" id="X1MQN0"/>
<organism evidence="2">
    <name type="scientific">marine sediment metagenome</name>
    <dbReference type="NCBI Taxonomy" id="412755"/>
    <lineage>
        <taxon>unclassified sequences</taxon>
        <taxon>metagenomes</taxon>
        <taxon>ecological metagenomes</taxon>
    </lineage>
</organism>
<feature type="transmembrane region" description="Helical" evidence="1">
    <location>
        <begin position="21"/>
        <end position="44"/>
    </location>
</feature>
<keyword evidence="1" id="KW-0472">Membrane</keyword>
<comment type="caution">
    <text evidence="2">The sequence shown here is derived from an EMBL/GenBank/DDBJ whole genome shotgun (WGS) entry which is preliminary data.</text>
</comment>
<proteinExistence type="predicted"/>
<gene>
    <name evidence="2" type="ORF">S06H3_47322</name>
</gene>
<protein>
    <submittedName>
        <fullName evidence="2">Uncharacterized protein</fullName>
    </submittedName>
</protein>
<dbReference type="EMBL" id="BARV01029718">
    <property type="protein sequence ID" value="GAI33623.1"/>
    <property type="molecule type" value="Genomic_DNA"/>
</dbReference>
<reference evidence="2" key="1">
    <citation type="journal article" date="2014" name="Front. Microbiol.">
        <title>High frequency of phylogenetically diverse reductive dehalogenase-homologous genes in deep subseafloor sedimentary metagenomes.</title>
        <authorList>
            <person name="Kawai M."/>
            <person name="Futagami T."/>
            <person name="Toyoda A."/>
            <person name="Takaki Y."/>
            <person name="Nishi S."/>
            <person name="Hori S."/>
            <person name="Arai W."/>
            <person name="Tsubouchi T."/>
            <person name="Morono Y."/>
            <person name="Uchiyama I."/>
            <person name="Ito T."/>
            <person name="Fujiyama A."/>
            <person name="Inagaki F."/>
            <person name="Takami H."/>
        </authorList>
    </citation>
    <scope>NUCLEOTIDE SEQUENCE</scope>
    <source>
        <strain evidence="2">Expedition CK06-06</strain>
    </source>
</reference>
<keyword evidence="1" id="KW-1133">Transmembrane helix</keyword>